<evidence type="ECO:0000313" key="1">
    <source>
        <dbReference type="EMBL" id="KAH7111115.1"/>
    </source>
</evidence>
<organism evidence="1 2">
    <name type="scientific">Dendryphion nanum</name>
    <dbReference type="NCBI Taxonomy" id="256645"/>
    <lineage>
        <taxon>Eukaryota</taxon>
        <taxon>Fungi</taxon>
        <taxon>Dikarya</taxon>
        <taxon>Ascomycota</taxon>
        <taxon>Pezizomycotina</taxon>
        <taxon>Dothideomycetes</taxon>
        <taxon>Pleosporomycetidae</taxon>
        <taxon>Pleosporales</taxon>
        <taxon>Torulaceae</taxon>
        <taxon>Dendryphion</taxon>
    </lineage>
</organism>
<comment type="caution">
    <text evidence="1">The sequence shown here is derived from an EMBL/GenBank/DDBJ whole genome shotgun (WGS) entry which is preliminary data.</text>
</comment>
<accession>A0A9P9D1Q3</accession>
<keyword evidence="2" id="KW-1185">Reference proteome</keyword>
<dbReference type="EMBL" id="JAGMWT010000025">
    <property type="protein sequence ID" value="KAH7111115.1"/>
    <property type="molecule type" value="Genomic_DNA"/>
</dbReference>
<proteinExistence type="predicted"/>
<reference evidence="1" key="1">
    <citation type="journal article" date="2021" name="Nat. Commun.">
        <title>Genetic determinants of endophytism in the Arabidopsis root mycobiome.</title>
        <authorList>
            <person name="Mesny F."/>
            <person name="Miyauchi S."/>
            <person name="Thiergart T."/>
            <person name="Pickel B."/>
            <person name="Atanasova L."/>
            <person name="Karlsson M."/>
            <person name="Huettel B."/>
            <person name="Barry K.W."/>
            <person name="Haridas S."/>
            <person name="Chen C."/>
            <person name="Bauer D."/>
            <person name="Andreopoulos W."/>
            <person name="Pangilinan J."/>
            <person name="LaButti K."/>
            <person name="Riley R."/>
            <person name="Lipzen A."/>
            <person name="Clum A."/>
            <person name="Drula E."/>
            <person name="Henrissat B."/>
            <person name="Kohler A."/>
            <person name="Grigoriev I.V."/>
            <person name="Martin F.M."/>
            <person name="Hacquard S."/>
        </authorList>
    </citation>
    <scope>NUCLEOTIDE SEQUENCE</scope>
    <source>
        <strain evidence="1">MPI-CAGE-CH-0243</strain>
    </source>
</reference>
<dbReference type="AlphaFoldDB" id="A0A9P9D1Q3"/>
<dbReference type="OrthoDB" id="674604at2759"/>
<sequence>MFATSHLDHGSILITSRPVSLQKHGLGVKVGTVAVEQARAILEINAGREIKASPWPPTGPYPGWLVYSGDECIRINRNKILRSYHLKMRRARFLKQERRHETERSIKYRGTASIKLDVPHLRGGTQGAKLYIPRGLNVLQRRFDLVLEPC</sequence>
<name>A0A9P9D1Q3_9PLEO</name>
<dbReference type="Proteomes" id="UP000700596">
    <property type="component" value="Unassembled WGS sequence"/>
</dbReference>
<protein>
    <submittedName>
        <fullName evidence="1">Uncharacterized protein</fullName>
    </submittedName>
</protein>
<gene>
    <name evidence="1" type="ORF">B0J11DRAFT_512285</name>
</gene>
<evidence type="ECO:0000313" key="2">
    <source>
        <dbReference type="Proteomes" id="UP000700596"/>
    </source>
</evidence>